<keyword evidence="2" id="KW-1185">Reference proteome</keyword>
<proteinExistence type="predicted"/>
<dbReference type="Pfam" id="PF14559">
    <property type="entry name" value="TPR_19"/>
    <property type="match status" value="1"/>
</dbReference>
<evidence type="ECO:0000313" key="2">
    <source>
        <dbReference type="Proteomes" id="UP000593892"/>
    </source>
</evidence>
<sequence>MPEKATEPARLRIVAFSSESEYQVFRLNSYSPAYFVGGSGQGTIVLGRLAKETLPALRHEYIHALVHENGWNLPLWLAEGLAEQFAGVDAARVRYRRNLLKRQGFPDIQALKSVHSALQDQSQALTFYAASWALTNLLLTEPPYRDHFRAFLTSPEPQMAALLAASGRTVNQLQADLAGHIERLKTVSPNEGTAPIPVKCTVAPAPDRIVQIALARLLERSGDVSGARARLEPLAELIQDEAEYWVLMGDLAMLDSPVEDALHAYVKAMDLGSLDSRMLQRLAVLRQGQAEAVPVLERLLQVTPENDDARLVLSSHYVNEQRWPEALEQLRQVKHAPPEREDFYRRAVAMAESHLELRPVFLSTR</sequence>
<accession>A0A7S7SLQ0</accession>
<evidence type="ECO:0000313" key="1">
    <source>
        <dbReference type="EMBL" id="QOY89078.1"/>
    </source>
</evidence>
<gene>
    <name evidence="1" type="ORF">IRI77_03720</name>
</gene>
<dbReference type="InterPro" id="IPR011990">
    <property type="entry name" value="TPR-like_helical_dom_sf"/>
</dbReference>
<name>A0A7S7SLQ0_PALFE</name>
<dbReference type="Proteomes" id="UP000593892">
    <property type="component" value="Chromosome"/>
</dbReference>
<dbReference type="EMBL" id="CP063849">
    <property type="protein sequence ID" value="QOY89078.1"/>
    <property type="molecule type" value="Genomic_DNA"/>
</dbReference>
<dbReference type="SUPFAM" id="SSF48452">
    <property type="entry name" value="TPR-like"/>
    <property type="match status" value="1"/>
</dbReference>
<dbReference type="RefSeq" id="WP_194450740.1">
    <property type="nucleotide sequence ID" value="NZ_CP063849.1"/>
</dbReference>
<dbReference type="KEGG" id="pfer:IRI77_03720"/>
<dbReference type="Gene3D" id="1.25.40.10">
    <property type="entry name" value="Tetratricopeptide repeat domain"/>
    <property type="match status" value="1"/>
</dbReference>
<protein>
    <recommendedName>
        <fullName evidence="3">Peptidase MA-like domain-containing protein</fullName>
    </recommendedName>
</protein>
<dbReference type="AlphaFoldDB" id="A0A7S7SLQ0"/>
<reference evidence="1 2" key="1">
    <citation type="submission" date="2020-10" db="EMBL/GenBank/DDBJ databases">
        <title>Complete genome sequence of Paludibaculum fermentans P105T, a facultatively anaerobic acidobacterium capable of dissimilatory Fe(III) reduction.</title>
        <authorList>
            <person name="Dedysh S.N."/>
            <person name="Beletsky A.V."/>
            <person name="Kulichevskaya I.S."/>
            <person name="Mardanov A.V."/>
            <person name="Ravin N.V."/>
        </authorList>
    </citation>
    <scope>NUCLEOTIDE SEQUENCE [LARGE SCALE GENOMIC DNA]</scope>
    <source>
        <strain evidence="1 2">P105</strain>
    </source>
</reference>
<organism evidence="1 2">
    <name type="scientific">Paludibaculum fermentans</name>
    <dbReference type="NCBI Taxonomy" id="1473598"/>
    <lineage>
        <taxon>Bacteria</taxon>
        <taxon>Pseudomonadati</taxon>
        <taxon>Acidobacteriota</taxon>
        <taxon>Terriglobia</taxon>
        <taxon>Bryobacterales</taxon>
        <taxon>Bryobacteraceae</taxon>
        <taxon>Paludibaculum</taxon>
    </lineage>
</organism>
<evidence type="ECO:0008006" key="3">
    <source>
        <dbReference type="Google" id="ProtNLM"/>
    </source>
</evidence>